<dbReference type="PANTHER" id="PTHR43737">
    <property type="entry name" value="BLL7424 PROTEIN"/>
    <property type="match status" value="1"/>
</dbReference>
<evidence type="ECO:0008006" key="3">
    <source>
        <dbReference type="Google" id="ProtNLM"/>
    </source>
</evidence>
<dbReference type="RefSeq" id="WP_144998072.1">
    <property type="nucleotide sequence ID" value="NZ_CP036281.1"/>
</dbReference>
<reference evidence="1 2" key="1">
    <citation type="submission" date="2019-02" db="EMBL/GenBank/DDBJ databases">
        <title>Deep-cultivation of Planctomycetes and their phenomic and genomic characterization uncovers novel biology.</title>
        <authorList>
            <person name="Wiegand S."/>
            <person name="Jogler M."/>
            <person name="Boedeker C."/>
            <person name="Pinto D."/>
            <person name="Vollmers J."/>
            <person name="Rivas-Marin E."/>
            <person name="Kohn T."/>
            <person name="Peeters S.H."/>
            <person name="Heuer A."/>
            <person name="Rast P."/>
            <person name="Oberbeckmann S."/>
            <person name="Bunk B."/>
            <person name="Jeske O."/>
            <person name="Meyerdierks A."/>
            <person name="Storesund J.E."/>
            <person name="Kallscheuer N."/>
            <person name="Luecker S."/>
            <person name="Lage O.M."/>
            <person name="Pohl T."/>
            <person name="Merkel B.J."/>
            <person name="Hornburger P."/>
            <person name="Mueller R.-W."/>
            <person name="Bruemmer F."/>
            <person name="Labrenz M."/>
            <person name="Spormann A.M."/>
            <person name="Op den Camp H."/>
            <person name="Overmann J."/>
            <person name="Amann R."/>
            <person name="Jetten M.S.M."/>
            <person name="Mascher T."/>
            <person name="Medema M.H."/>
            <person name="Devos D.P."/>
            <person name="Kaster A.-K."/>
            <person name="Ovreas L."/>
            <person name="Rohde M."/>
            <person name="Galperin M.Y."/>
            <person name="Jogler C."/>
        </authorList>
    </citation>
    <scope>NUCLEOTIDE SEQUENCE [LARGE SCALE GENOMIC DNA]</scope>
    <source>
        <strain evidence="1 2">Pla110</strain>
    </source>
</reference>
<evidence type="ECO:0000313" key="2">
    <source>
        <dbReference type="Proteomes" id="UP000317178"/>
    </source>
</evidence>
<sequence>MLSRREILQVGCSSFFGLGLSGVLQQQLKAATDSATPPAKSVVLIYLGGGGSHLDMFDPKPLASETKGEFSPIPTAIPGFQFTDRMPHLAQHADLLTIVRSMSHKDNRHLSGTHHALTGAIQPFRGNSNQDKSLNRADWPSYGSALSYLDPRTDQLPSQVTLPNDLIEGVLVWPGQHAGFLGPKYDPFILKDDPNSADYKVRGLALHDGLNIERLNDRKQLLLDMDRQQRAINESSQGKQYSLQQEMAFSMLTSPTLKDTLDVYAEPDEVRDRYGRHLYGQTLLLARRLVEIEMPVIQCNMGRTQTWDTHVDHFPRLKNMLPPLDQGVSAFLVDLKERGLLDQTLVICVGEFGRTPTISPLPTHNIPGRHHWAPAYSALFAGAGVQGGQVIGETDKIGAYPITPPYSPSDMGATIYTALGVDPHQMIPDRLGRPRPLNDGKVMDVLYTGAES</sequence>
<dbReference type="AlphaFoldDB" id="A0A518CSD1"/>
<name>A0A518CSD1_9PLAN</name>
<keyword evidence="2" id="KW-1185">Reference proteome</keyword>
<gene>
    <name evidence="1" type="ORF">Pla110_38920</name>
</gene>
<dbReference type="Proteomes" id="UP000317178">
    <property type="component" value="Chromosome"/>
</dbReference>
<evidence type="ECO:0000313" key="1">
    <source>
        <dbReference type="EMBL" id="QDU82137.1"/>
    </source>
</evidence>
<dbReference type="KEGG" id="plon:Pla110_38920"/>
<dbReference type="EMBL" id="CP036281">
    <property type="protein sequence ID" value="QDU82137.1"/>
    <property type="molecule type" value="Genomic_DNA"/>
</dbReference>
<protein>
    <recommendedName>
        <fullName evidence="3">DUF1501 domain-containing protein</fullName>
    </recommendedName>
</protein>
<dbReference type="OrthoDB" id="127333at2"/>
<dbReference type="InterPro" id="IPR010869">
    <property type="entry name" value="DUF1501"/>
</dbReference>
<dbReference type="SUPFAM" id="SSF53649">
    <property type="entry name" value="Alkaline phosphatase-like"/>
    <property type="match status" value="1"/>
</dbReference>
<dbReference type="PANTHER" id="PTHR43737:SF1">
    <property type="entry name" value="DUF1501 DOMAIN-CONTAINING PROTEIN"/>
    <property type="match status" value="1"/>
</dbReference>
<organism evidence="1 2">
    <name type="scientific">Polystyrenella longa</name>
    <dbReference type="NCBI Taxonomy" id="2528007"/>
    <lineage>
        <taxon>Bacteria</taxon>
        <taxon>Pseudomonadati</taxon>
        <taxon>Planctomycetota</taxon>
        <taxon>Planctomycetia</taxon>
        <taxon>Planctomycetales</taxon>
        <taxon>Planctomycetaceae</taxon>
        <taxon>Polystyrenella</taxon>
    </lineage>
</organism>
<dbReference type="Pfam" id="PF07394">
    <property type="entry name" value="DUF1501"/>
    <property type="match status" value="1"/>
</dbReference>
<accession>A0A518CSD1</accession>
<dbReference type="InterPro" id="IPR017850">
    <property type="entry name" value="Alkaline_phosphatase_core_sf"/>
</dbReference>
<proteinExistence type="predicted"/>